<proteinExistence type="predicted"/>
<name>A0A1M4Z6N1_9LACT</name>
<keyword evidence="2" id="KW-1185">Reference proteome</keyword>
<dbReference type="AlphaFoldDB" id="A0A1M4Z6N1"/>
<dbReference type="STRING" id="1121025.SAMN02745249_01886"/>
<gene>
    <name evidence="1" type="ORF">SAMN02745249_01886</name>
</gene>
<reference evidence="1 2" key="1">
    <citation type="submission" date="2016-11" db="EMBL/GenBank/DDBJ databases">
        <authorList>
            <person name="Jaros S."/>
            <person name="Januszkiewicz K."/>
            <person name="Wedrychowicz H."/>
        </authorList>
    </citation>
    <scope>NUCLEOTIDE SEQUENCE [LARGE SCALE GENOMIC DNA]</scope>
    <source>
        <strain evidence="1 2">DSM 15692</strain>
    </source>
</reference>
<dbReference type="OrthoDB" id="3196366at2"/>
<evidence type="ECO:0000313" key="2">
    <source>
        <dbReference type="Proteomes" id="UP000184128"/>
    </source>
</evidence>
<organism evidence="1 2">
    <name type="scientific">Atopostipes suicloacalis DSM 15692</name>
    <dbReference type="NCBI Taxonomy" id="1121025"/>
    <lineage>
        <taxon>Bacteria</taxon>
        <taxon>Bacillati</taxon>
        <taxon>Bacillota</taxon>
        <taxon>Bacilli</taxon>
        <taxon>Lactobacillales</taxon>
        <taxon>Carnobacteriaceae</taxon>
        <taxon>Atopostipes</taxon>
    </lineage>
</organism>
<dbReference type="Pfam" id="PF19952">
    <property type="entry name" value="DUF6414"/>
    <property type="match status" value="1"/>
</dbReference>
<dbReference type="Proteomes" id="UP000184128">
    <property type="component" value="Unassembled WGS sequence"/>
</dbReference>
<sequence length="254" mass="28635">MTKKSKNSKFLKIIYFDEVAANDFVTIKNGGKIDWSTNENKERLAKLVAEIDAQAKTGFNLFSTFKATISGSVNTGYDSKMAKIMESTISNTLLTDYLSLAVKDKNIHIFKSEEVYAPEESITIYKMYSSYLNVVPKEEIPIDLTELNKAILGDRGYYQMLLGSEPVPKTVLRFNINAFKNSYTLADLSKMNLTYYGIKVGTCTMNQLSMENEFKFEKKKSEIDVTEIVTGEKSEDKNDLLDVYDVVLGGVISE</sequence>
<dbReference type="InterPro" id="IPR045633">
    <property type="entry name" value="DUF6414"/>
</dbReference>
<dbReference type="EMBL" id="FQUF01000035">
    <property type="protein sequence ID" value="SHF13660.1"/>
    <property type="molecule type" value="Genomic_DNA"/>
</dbReference>
<accession>A0A1M4Z6N1</accession>
<evidence type="ECO:0000313" key="1">
    <source>
        <dbReference type="EMBL" id="SHF13660.1"/>
    </source>
</evidence>
<protein>
    <submittedName>
        <fullName evidence="1">Uncharacterized protein</fullName>
    </submittedName>
</protein>
<dbReference type="RefSeq" id="WP_073298569.1">
    <property type="nucleotide sequence ID" value="NZ_FQUF01000035.1"/>
</dbReference>